<dbReference type="AlphaFoldDB" id="A0A1J4MB19"/>
<evidence type="ECO:0000313" key="2">
    <source>
        <dbReference type="Proteomes" id="UP000186176"/>
    </source>
</evidence>
<sequence>MSSLKDSVISFQKNTGEIVEEHFEKLKSQVDNKILDINNSKVSQTGTIVRYKSKESIYSSCDFLDLESLSENGTNLGELNKGTKEAKLVSNCSSNLDEYLDTCSKSIISRNSSLLSVESITFEENSECALQEYRKNCVKSIDSAELDDLSSMNVKVCRENEIFNDNLNRKFSGDQDPTKPGFLSKLSTKFWNFEESLSLSKFDSISGIKTFLLGKTGYQNTFGSEQNTPNYVFSGPELEDGHVFFANSRDGYDSQRSESDTSEESVRYPLINFDTIN</sequence>
<dbReference type="Proteomes" id="UP000186176">
    <property type="component" value="Unassembled WGS sequence"/>
</dbReference>
<dbReference type="VEuPathDB" id="CryptoDB:cubi_00804"/>
<name>A0A1J4MB19_9CRYT</name>
<dbReference type="GeneID" id="39977596"/>
<dbReference type="RefSeq" id="XP_028873261.1">
    <property type="nucleotide sequence ID" value="XM_029017817.1"/>
</dbReference>
<dbReference type="EMBL" id="LRBP01000029">
    <property type="protein sequence ID" value="OII71426.1"/>
    <property type="molecule type" value="Genomic_DNA"/>
</dbReference>
<reference evidence="1 2" key="1">
    <citation type="submission" date="2016-10" db="EMBL/GenBank/DDBJ databases">
        <title>Reductive evolution of mitochondrial metabolism and differential evolution of invasion-related proteins in Cryptosporidium.</title>
        <authorList>
            <person name="Liu S."/>
            <person name="Roellig D.M."/>
            <person name="Guo Y."/>
            <person name="Li N."/>
            <person name="Frace M.A."/>
            <person name="Tang K."/>
            <person name="Zhang L."/>
            <person name="Feng Y."/>
            <person name="Xiao L."/>
        </authorList>
    </citation>
    <scope>NUCLEOTIDE SEQUENCE [LARGE SCALE GENOMIC DNA]</scope>
    <source>
        <strain evidence="1">39726</strain>
    </source>
</reference>
<comment type="caution">
    <text evidence="1">The sequence shown here is derived from an EMBL/GenBank/DDBJ whole genome shotgun (WGS) entry which is preliminary data.</text>
</comment>
<dbReference type="OrthoDB" id="341887at2759"/>
<gene>
    <name evidence="1" type="ORF">cubi_00804</name>
</gene>
<protein>
    <submittedName>
        <fullName evidence="1">Uncharacterized protein</fullName>
    </submittedName>
</protein>
<keyword evidence="2" id="KW-1185">Reference proteome</keyword>
<evidence type="ECO:0000313" key="1">
    <source>
        <dbReference type="EMBL" id="OII71426.1"/>
    </source>
</evidence>
<proteinExistence type="predicted"/>
<organism evidence="1 2">
    <name type="scientific">Cryptosporidium ubiquitum</name>
    <dbReference type="NCBI Taxonomy" id="857276"/>
    <lineage>
        <taxon>Eukaryota</taxon>
        <taxon>Sar</taxon>
        <taxon>Alveolata</taxon>
        <taxon>Apicomplexa</taxon>
        <taxon>Conoidasida</taxon>
        <taxon>Coccidia</taxon>
        <taxon>Eucoccidiorida</taxon>
        <taxon>Eimeriorina</taxon>
        <taxon>Cryptosporidiidae</taxon>
        <taxon>Cryptosporidium</taxon>
    </lineage>
</organism>
<accession>A0A1J4MB19</accession>